<feature type="region of interest" description="Disordered" evidence="1">
    <location>
        <begin position="2497"/>
        <end position="2539"/>
    </location>
</feature>
<feature type="region of interest" description="Disordered" evidence="1">
    <location>
        <begin position="67"/>
        <end position="94"/>
    </location>
</feature>
<evidence type="ECO:0000313" key="4">
    <source>
        <dbReference type="Proteomes" id="UP000694240"/>
    </source>
</evidence>
<sequence>MERLVNEGPTLLQLHKWEPSQLQLKLSEFREAFISPSRQLLLLLSYHSQALLLPLVAGRSIGSEVSVSCHSEEPNSPTFSGGSDPPSGSGVGSGEPGFVDNFSSSCNSFPFIFDAKSVAWGSCGDTYNRHKDPLFRELLFVSGNHGVTVHAFCCTKDSSNRAKDKPNGELRHGEWVEWGPSRLNQKSEHERVSSFDGAKQWMQSFLIDLETTEIEGIRQSRFPEKSAFPASAEVVSFSILNTDLPFSNLLFQDNSILQKDNMPEDGNVNDNNFLVASDPTALDEKSRADMPINNASVSSLYRCIKVFSSDSHSLIGFVMELSDCASTPTSNENERSKGKRIVFVAKLFSWGIEWASLVKFGESSIGPTNEWADFRLSDKFVICLSVSGLIFLYDVNSGDFISHGDILQTCSRGLYSSSDMQEATAEVDQRSNFQNRVPSMSKTCIVGSADRRRKFRKLIVASHTPLIAAVDENGLVYVLCVDDFVSKEYHMSVEPIPDLRHLGLGSLVGWKIGGMDVGQKKVHHPSSSGSRGEDAFSRCDPSFSASEISISDPCLERKHNNFDRRAGYSGSWLSGFSAQPKTNLLRLENFRRDSHVTRKMFLSTEKLGLNDNICFSPLGFTHFSRKYTNKDDRSCKIFHYSLQTHMTTRDDSYLNYDVNNDSVQGAEESFIGESVGCSFQGFLYLVTCSGLSVFLPSISITSNYPTVEAIEYLQPLQTTVMGYQERDNLRAGESRFPWQVEVIDRVILFEGPEVADHVCLENGWDLKIARLRRLQMALDYLKYDDINESLKMLGNVKLAEEGMLRVLFSAVYLLSRTNRNDNQISAVSRLLGLATRFATEMIRIYGLLEYQKDGYMLDSKPRTQILSLPPVSLHIDVMENSRRLSEMGYLLEITRNFQSRITRKFKKLGKGKNEKSLNLVDPNSLQDDSQLEIVPDPASAESRQLDTSLFDTNGELALTPMGMMTAKAGQIIDERSYASGLVPQGVVEEKKVLPLENPKEMMARWKANNLDLKTVVKDALLSGRLPLAVLQLHLQHSKDVVEDGEHHDTFTEVRDIGRAIAYDLFLKGEPGVAIATLQRLGEDVEACLNQLVFGTVRRSIRYQIADEMRKLGFLRPYEDNVLERISLIERLYPSSHFWETYLARRKELLKASLPFDSSEISLHLVGSSLFQHLKLDCGEVDGVVLGSWTKINESASEHAPDETDAVAGYWAAAAVWSNAWDQRTFDHIVLDQPLVMGVHVPWDSQLEYYMCHNDWDEVLKLLDLIPEDVLYDGSLQIALDGPKQSSGVNYSVSSRSEYICSIEEVDAVLMDVPYIKIFRLPADIRCSLWLTTLMEQELARKLIFLKEYWENALDVVYLLARAGVILSNCEVIFKEETCRPSLDLCLSIKKGGANVDTLSAVHKLFIHYCTQYNLPNLLDLYLDHHELVLDNDSLSALQEAVGDSHWAKWLLLSRIKGREYDASFSNARSIMSRSGAPNGEPSVPETDEIVCTVDDIAEGAGEMAALATMMCAPVPIQKSLSTGSVNRHTNSSAQCTLENLRSFLQRFPTLWSKLVSACLGEDISGNLLRTKTKNVLSEYLNWRDGVFFSTARDTSLLQMLPCWFPKAVRRLVQLYIQGPLGWLSFSGYPTGEYLLHRGVEFFINVDDPTEISAISWEAIIQKHIEEELHHTKTEGTELGLEHFLHRGRPLSAFNAFLEQRVEKLKLEDQSGSSTHGQRNMQSDVPMLLAPLTQSDESLLSSVIPLAITHFGDSVLVASCAFLLELCGLSASMLRIDVASLRRISSFYKSNDNADMAQQKSLKGSMFHWVSSEDDLMGSLARALANEYAYSDISSVSKQKQNPNSISGTQPGLPLMLVLHHLEQASLPEIGVDRKTSGYWLLTGDGDGSELRSQQTSASLHWSLVTLFCQMHKIPLSTKYLAMLARDNDWVGFLSEAQLGGYPFDTVLNVASKEFGDQRLKAHILTVLRYANSKKKATILYSDDPSRGFSCSSSEDGAYVSAELFRVLAYSEKLKNPGGYLLSKAKELSWSILALIASCFPDVAPLSCLTIWLEITAARETSFIKVNDITTKIAENIGAAVVSTNSLPTDARGVQFHYNRRNPKRRRLTAHTSVDLLASADSVNTSAGKTFCSLRTEAAEDEKVEDSSVTNDSSDEHASLSKMVAVLCEQRLFLPLLKAFDLFLPSCSLLPFFRALQAFSQMRLSEASAHLGSFWARVKEESMHFQSNIAKDVNFGASWISRTAVKAADAVLSTCPSPYEKRCLLQLLAATDFGDGGSAATYYRRLYWKVNLAEPSLRDNDLDLGNESLDDGSLLTALEKNRQWEQARNWAKQLETIGATWTSSVHHVTETQAESMVAEWKEFLWDVPEERIALWGHCQTLFIRYSFPALQAGLFFLRHAEVVEKDLPSREIYELLLLSLQWLSGLTTLSHPVYPLHLLREIETRVWLLAVEAESHVKNVGAFSSSSIGKDMVNGNSSNLIDRTASIITKMDSHISSATKNRIGEKHDSRAAGHGHQRNQDTSTSIFGASTKPKRRAKGNVPQIRHFVDSSDRNTDFEDSSSLLNIKSEFQLQEENTGLEISLSKWEESIEPAELERAVLSLLEFGQVTAAKQLQLKLAPGNLPSELIILEAVMKLAMLSTPCSQVPLSMLDDEVRSVIQSQSLRIDQPMIEPLQVLENLSNILNEGSGRGLARKIIAVIKAANILGLTFTEAYQKQPIELLRLLSLKAQDSFEEACLLVQTHSMPAASIAQILAESFLKGLLAAHRGGYIDSQKEEGPAPLLWRFSDFLKWAELCPSEQEMGHALMRLVITGQEIPHTCEVELLILSHHFYKSSTCLDGVDVLVALAATRVEAYVAEGDFSCLARLITGVGNFHALNFILNILIENGQLDLLLQKFSAAAADANTGTAQAVRSFRMAVLTSLNLFNPNDHDAFAMVYKHFDMKHETATLLEARADQAAQQWFLRYDKDQNEDLLNSMRYYIEAAEVHTSIDAGNKARKACGQASLVSLQIRMPDSKWLCLSETNARRALVDQSRFQEALIVAEAYGLNQPSEWALVLWNLMLKPELAEDFVAEFVAVLPLQASMLLELARFYRAEMAARGDQSQFSVWLTGGGLPAEWAKYMWRSFRCLLKRTRDLRLRLQLATTATGFADMVDGCMNALDKVPENAGPLVLKKGHGGGYLPLM</sequence>
<keyword evidence="4" id="KW-1185">Reference proteome</keyword>
<name>A0A8T1Y4N2_9BRAS</name>
<dbReference type="Pfam" id="PF14649">
    <property type="entry name" value="Spatacsin_C"/>
    <property type="match status" value="1"/>
</dbReference>
<dbReference type="InterPro" id="IPR028107">
    <property type="entry name" value="Spatacsin_C_dom"/>
</dbReference>
<feature type="domain" description="Spatacsin C-terminal" evidence="2">
    <location>
        <begin position="2801"/>
        <end position="3093"/>
    </location>
</feature>
<dbReference type="PANTHER" id="PTHR13650:SF0">
    <property type="entry name" value="SPATACSIN"/>
    <property type="match status" value="1"/>
</dbReference>
<proteinExistence type="predicted"/>
<dbReference type="EMBL" id="JAEFBK010000012">
    <property type="protein sequence ID" value="KAG7539863.1"/>
    <property type="molecule type" value="Genomic_DNA"/>
</dbReference>
<gene>
    <name evidence="3" type="ORF">ISN45_Aa07g001340</name>
</gene>
<dbReference type="InterPro" id="IPR028103">
    <property type="entry name" value="Spatacsin"/>
</dbReference>
<dbReference type="Proteomes" id="UP000694240">
    <property type="component" value="Chromosome 12"/>
</dbReference>
<dbReference type="GO" id="GO:0005737">
    <property type="term" value="C:cytoplasm"/>
    <property type="evidence" value="ECO:0007669"/>
    <property type="project" value="TreeGrafter"/>
</dbReference>
<organism evidence="3 4">
    <name type="scientific">Arabidopsis thaliana x Arabidopsis arenosa</name>
    <dbReference type="NCBI Taxonomy" id="1240361"/>
    <lineage>
        <taxon>Eukaryota</taxon>
        <taxon>Viridiplantae</taxon>
        <taxon>Streptophyta</taxon>
        <taxon>Embryophyta</taxon>
        <taxon>Tracheophyta</taxon>
        <taxon>Spermatophyta</taxon>
        <taxon>Magnoliopsida</taxon>
        <taxon>eudicotyledons</taxon>
        <taxon>Gunneridae</taxon>
        <taxon>Pentapetalae</taxon>
        <taxon>rosids</taxon>
        <taxon>malvids</taxon>
        <taxon>Brassicales</taxon>
        <taxon>Brassicaceae</taxon>
        <taxon>Camelineae</taxon>
        <taxon>Arabidopsis</taxon>
    </lineage>
</organism>
<dbReference type="PANTHER" id="PTHR13650">
    <property type="entry name" value="SPATACSIN"/>
    <property type="match status" value="1"/>
</dbReference>
<reference evidence="3 4" key="1">
    <citation type="submission" date="2020-12" db="EMBL/GenBank/DDBJ databases">
        <title>Concerted genomic and epigenomic changes stabilize Arabidopsis allopolyploids.</title>
        <authorList>
            <person name="Chen Z."/>
        </authorList>
    </citation>
    <scope>NUCLEOTIDE SEQUENCE [LARGE SCALE GENOMIC DNA]</scope>
    <source>
        <strain evidence="3">Allo738</strain>
        <tissue evidence="3">Leaf</tissue>
    </source>
</reference>
<accession>A0A8T1Y4N2</accession>
<feature type="compositionally biased region" description="Low complexity" evidence="1">
    <location>
        <begin position="76"/>
        <end position="88"/>
    </location>
</feature>
<comment type="caution">
    <text evidence="3">The sequence shown here is derived from an EMBL/GenBank/DDBJ whole genome shotgun (WGS) entry which is preliminary data.</text>
</comment>
<feature type="compositionally biased region" description="Basic and acidic residues" evidence="1">
    <location>
        <begin position="2501"/>
        <end position="2510"/>
    </location>
</feature>
<protein>
    <submittedName>
        <fullName evidence="3">Spatacsin C-terminal domain</fullName>
    </submittedName>
</protein>
<evidence type="ECO:0000259" key="2">
    <source>
        <dbReference type="Pfam" id="PF14649"/>
    </source>
</evidence>
<evidence type="ECO:0000313" key="3">
    <source>
        <dbReference type="EMBL" id="KAG7539863.1"/>
    </source>
</evidence>
<evidence type="ECO:0000256" key="1">
    <source>
        <dbReference type="SAM" id="MobiDB-lite"/>
    </source>
</evidence>